<accession>J9H6C1</accession>
<proteinExistence type="predicted"/>
<evidence type="ECO:0000313" key="2">
    <source>
        <dbReference type="EMBL" id="EJX09605.1"/>
    </source>
</evidence>
<dbReference type="AlphaFoldDB" id="J9H6C1"/>
<protein>
    <submittedName>
        <fullName evidence="2">Uncharacterized protein</fullName>
    </submittedName>
</protein>
<keyword evidence="1" id="KW-1133">Transmembrane helix</keyword>
<keyword evidence="1" id="KW-0812">Transmembrane</keyword>
<gene>
    <name evidence="2" type="ORF">EVA_02282</name>
</gene>
<feature type="transmembrane region" description="Helical" evidence="1">
    <location>
        <begin position="6"/>
        <end position="26"/>
    </location>
</feature>
<name>J9H6C1_9ZZZZ</name>
<organism evidence="2">
    <name type="scientific">gut metagenome</name>
    <dbReference type="NCBI Taxonomy" id="749906"/>
    <lineage>
        <taxon>unclassified sequences</taxon>
        <taxon>metagenomes</taxon>
        <taxon>organismal metagenomes</taxon>
    </lineage>
</organism>
<keyword evidence="1" id="KW-0472">Membrane</keyword>
<reference evidence="2" key="1">
    <citation type="journal article" date="2012" name="PLoS ONE">
        <title>Gene sets for utilization of primary and secondary nutrition supplies in the distal gut of endangered iberian lynx.</title>
        <authorList>
            <person name="Alcaide M."/>
            <person name="Messina E."/>
            <person name="Richter M."/>
            <person name="Bargiela R."/>
            <person name="Peplies J."/>
            <person name="Huws S.A."/>
            <person name="Newbold C.J."/>
            <person name="Golyshin P.N."/>
            <person name="Simon M.A."/>
            <person name="Lopez G."/>
            <person name="Yakimov M.M."/>
            <person name="Ferrer M."/>
        </authorList>
    </citation>
    <scope>NUCLEOTIDE SEQUENCE</scope>
</reference>
<comment type="caution">
    <text evidence="2">The sequence shown here is derived from an EMBL/GenBank/DDBJ whole genome shotgun (WGS) entry which is preliminary data.</text>
</comment>
<dbReference type="EMBL" id="AMCI01000354">
    <property type="protein sequence ID" value="EJX09605.1"/>
    <property type="molecule type" value="Genomic_DNA"/>
</dbReference>
<sequence>MGPLGMAGIFGPILVVGWLLTFASLWTGSMLGWGG</sequence>
<evidence type="ECO:0000256" key="1">
    <source>
        <dbReference type="SAM" id="Phobius"/>
    </source>
</evidence>